<evidence type="ECO:0000313" key="3">
    <source>
        <dbReference type="EMBL" id="MCZ4279869.1"/>
    </source>
</evidence>
<accession>A0ABT4LFI9</accession>
<gene>
    <name evidence="3" type="ORF">O4H49_03705</name>
</gene>
<dbReference type="PANTHER" id="PTHR38834:SF3">
    <property type="entry name" value="SOLUTE-BINDING PROTEIN FAMILY 3_N-TERMINAL DOMAIN-CONTAINING PROTEIN"/>
    <property type="match status" value="1"/>
</dbReference>
<dbReference type="PANTHER" id="PTHR38834">
    <property type="entry name" value="PERIPLASMIC SUBSTRATE BINDING PROTEIN FAMILY 3"/>
    <property type="match status" value="1"/>
</dbReference>
<feature type="signal peptide" evidence="1">
    <location>
        <begin position="1"/>
        <end position="26"/>
    </location>
</feature>
<feature type="chain" id="PRO_5046980131" evidence="1">
    <location>
        <begin position="27"/>
        <end position="290"/>
    </location>
</feature>
<protein>
    <submittedName>
        <fullName evidence="3">Transporter substrate-binding domain-containing protein</fullName>
    </submittedName>
</protein>
<feature type="domain" description="Solute-binding protein family 3/N-terminal" evidence="2">
    <location>
        <begin position="47"/>
        <end position="212"/>
    </location>
</feature>
<dbReference type="SUPFAM" id="SSF53850">
    <property type="entry name" value="Periplasmic binding protein-like II"/>
    <property type="match status" value="1"/>
</dbReference>
<keyword evidence="1" id="KW-0732">Signal</keyword>
<keyword evidence="4" id="KW-1185">Reference proteome</keyword>
<dbReference type="EMBL" id="JAPWGY010000001">
    <property type="protein sequence ID" value="MCZ4279869.1"/>
    <property type="molecule type" value="Genomic_DNA"/>
</dbReference>
<name>A0ABT4LFI9_9PROT</name>
<comment type="caution">
    <text evidence="3">The sequence shown here is derived from an EMBL/GenBank/DDBJ whole genome shotgun (WGS) entry which is preliminary data.</text>
</comment>
<evidence type="ECO:0000259" key="2">
    <source>
        <dbReference type="Pfam" id="PF00497"/>
    </source>
</evidence>
<sequence>MVNIFWLRRACILFLSIVGFSAQCLGQNSAPNSAQGSTEGSVLEFYTENFPPYNYLENGELKGIASSTINELAAEVGEEPEISVMAWPRAFKMAQEKPDRAIFSMVRTPEREDLFQWVGPLQTIRLALYSASSNAERYKGSNAENIELAKQAGTISVQFKGAGYEILTKLGFVNLSPIQDIGESFSLLLNRRHDLMQMSDAYVDYMIEQKHISAGEITQIAVIGEFDIYLAFSRMTAEVVVERWRQALEVLKKKQTKIEQSSSHPGIGIVEEMLPGSSAQEKAVLYSRVM</sequence>
<dbReference type="Proteomes" id="UP001069802">
    <property type="component" value="Unassembled WGS sequence"/>
</dbReference>
<dbReference type="Gene3D" id="3.40.190.10">
    <property type="entry name" value="Periplasmic binding protein-like II"/>
    <property type="match status" value="2"/>
</dbReference>
<reference evidence="3" key="1">
    <citation type="submission" date="2022-12" db="EMBL/GenBank/DDBJ databases">
        <title>Bacterial isolates from different developmental stages of Nematostella vectensis.</title>
        <authorList>
            <person name="Fraune S."/>
        </authorList>
    </citation>
    <scope>NUCLEOTIDE SEQUENCE</scope>
    <source>
        <strain evidence="3">G21630-S1</strain>
    </source>
</reference>
<dbReference type="Pfam" id="PF00497">
    <property type="entry name" value="SBP_bac_3"/>
    <property type="match status" value="1"/>
</dbReference>
<evidence type="ECO:0000256" key="1">
    <source>
        <dbReference type="SAM" id="SignalP"/>
    </source>
</evidence>
<dbReference type="InterPro" id="IPR001638">
    <property type="entry name" value="Solute-binding_3/MltF_N"/>
</dbReference>
<evidence type="ECO:0000313" key="4">
    <source>
        <dbReference type="Proteomes" id="UP001069802"/>
    </source>
</evidence>
<dbReference type="RefSeq" id="WP_269422066.1">
    <property type="nucleotide sequence ID" value="NZ_JAPWGY010000001.1"/>
</dbReference>
<organism evidence="3 4">
    <name type="scientific">Kiloniella laminariae</name>
    <dbReference type="NCBI Taxonomy" id="454162"/>
    <lineage>
        <taxon>Bacteria</taxon>
        <taxon>Pseudomonadati</taxon>
        <taxon>Pseudomonadota</taxon>
        <taxon>Alphaproteobacteria</taxon>
        <taxon>Rhodospirillales</taxon>
        <taxon>Kiloniellaceae</taxon>
        <taxon>Kiloniella</taxon>
    </lineage>
</organism>
<proteinExistence type="predicted"/>